<dbReference type="AlphaFoldDB" id="A0A4P6FGK7"/>
<protein>
    <submittedName>
        <fullName evidence="2">DUF3107 domain-containing protein</fullName>
    </submittedName>
</protein>
<proteinExistence type="predicted"/>
<dbReference type="KEGG" id="agf:ET445_09800"/>
<dbReference type="OrthoDB" id="3268468at2"/>
<gene>
    <name evidence="2" type="ORF">ET445_09800</name>
</gene>
<dbReference type="InterPro" id="IPR021456">
    <property type="entry name" value="DUF3107"/>
</dbReference>
<evidence type="ECO:0000256" key="1">
    <source>
        <dbReference type="SAM" id="MobiDB-lite"/>
    </source>
</evidence>
<feature type="compositionally biased region" description="Low complexity" evidence="1">
    <location>
        <begin position="21"/>
        <end position="55"/>
    </location>
</feature>
<name>A0A4P6FGK7_9MICO</name>
<dbReference type="EMBL" id="CP035491">
    <property type="protein sequence ID" value="QAY73589.1"/>
    <property type="molecule type" value="Genomic_DNA"/>
</dbReference>
<evidence type="ECO:0000313" key="2">
    <source>
        <dbReference type="EMBL" id="QAY73589.1"/>
    </source>
</evidence>
<dbReference type="Proteomes" id="UP000291259">
    <property type="component" value="Chromosome"/>
</dbReference>
<sequence>MRSATSSTARVVLPEPGAPNTAPETPSASARARAAPGSAESAAESSTTGASGEASVARSSGRAGVRGMCVTLTRSADSERQAGPPGRAIVLAARQERCIVDVRIGLQNSPRELGFESSQTAAEIEQAVSAALSGQPLLKLTDAKGAVFVIPTSALAYVEIGSEDERRIGFVA</sequence>
<keyword evidence="3" id="KW-1185">Reference proteome</keyword>
<reference evidence="2 3" key="1">
    <citation type="submission" date="2019-01" db="EMBL/GenBank/DDBJ databases">
        <title>Genome sequencing of strain FW100M-8.</title>
        <authorList>
            <person name="Heo J."/>
            <person name="Kim S.-J."/>
            <person name="Kim J.-S."/>
            <person name="Hong S.-B."/>
            <person name="Kwon S.-W."/>
        </authorList>
    </citation>
    <scope>NUCLEOTIDE SEQUENCE [LARGE SCALE GENOMIC DNA]</scope>
    <source>
        <strain evidence="2 3">FW100M-8</strain>
    </source>
</reference>
<feature type="region of interest" description="Disordered" evidence="1">
    <location>
        <begin position="1"/>
        <end position="60"/>
    </location>
</feature>
<accession>A0A4P6FGK7</accession>
<dbReference type="Pfam" id="PF11305">
    <property type="entry name" value="DUF3107"/>
    <property type="match status" value="1"/>
</dbReference>
<evidence type="ECO:0000313" key="3">
    <source>
        <dbReference type="Proteomes" id="UP000291259"/>
    </source>
</evidence>
<organism evidence="2 3">
    <name type="scientific">Agromyces protaetiae</name>
    <dbReference type="NCBI Taxonomy" id="2509455"/>
    <lineage>
        <taxon>Bacteria</taxon>
        <taxon>Bacillati</taxon>
        <taxon>Actinomycetota</taxon>
        <taxon>Actinomycetes</taxon>
        <taxon>Micrococcales</taxon>
        <taxon>Microbacteriaceae</taxon>
        <taxon>Agromyces</taxon>
    </lineage>
</organism>